<dbReference type="GO" id="GO:0004866">
    <property type="term" value="F:endopeptidase inhibitor activity"/>
    <property type="evidence" value="ECO:0007669"/>
    <property type="project" value="InterPro"/>
</dbReference>
<gene>
    <name evidence="3" type="ordered locus">Bind_1093</name>
</gene>
<dbReference type="Pfam" id="PF02974">
    <property type="entry name" value="Inh"/>
    <property type="match status" value="2"/>
</dbReference>
<protein>
    <recommendedName>
        <fullName evidence="2">Alkaline proteinase inhibitor/ Outer membrane lipoprotein Omp19 domain-containing protein</fullName>
    </recommendedName>
</protein>
<dbReference type="Proteomes" id="UP000001695">
    <property type="component" value="Chromosome"/>
</dbReference>
<dbReference type="KEGG" id="bid:Bind_1093"/>
<feature type="domain" description="Alkaline proteinase inhibitor/ Outer membrane lipoprotein Omp19" evidence="2">
    <location>
        <begin position="59"/>
        <end position="161"/>
    </location>
</feature>
<dbReference type="InterPro" id="IPR021140">
    <property type="entry name" value="Inh/Omp19"/>
</dbReference>
<keyword evidence="1" id="KW-0732">Signal</keyword>
<dbReference type="SUPFAM" id="SSF50882">
    <property type="entry name" value="beta-Barrel protease inhibitors"/>
    <property type="match status" value="2"/>
</dbReference>
<evidence type="ECO:0000313" key="4">
    <source>
        <dbReference type="Proteomes" id="UP000001695"/>
    </source>
</evidence>
<dbReference type="AlphaFoldDB" id="B2IIP2"/>
<dbReference type="EMBL" id="CP001016">
    <property type="protein sequence ID" value="ACB94735.1"/>
    <property type="molecule type" value="Genomic_DNA"/>
</dbReference>
<reference evidence="4" key="1">
    <citation type="submission" date="2008-03" db="EMBL/GenBank/DDBJ databases">
        <title>Complete sequence of chromosome of Beijerinckia indica subsp. indica ATCC 9039.</title>
        <authorList>
            <consortium name="US DOE Joint Genome Institute"/>
            <person name="Copeland A."/>
            <person name="Lucas S."/>
            <person name="Lapidus A."/>
            <person name="Glavina del Rio T."/>
            <person name="Dalin E."/>
            <person name="Tice H."/>
            <person name="Bruce D."/>
            <person name="Goodwin L."/>
            <person name="Pitluck S."/>
            <person name="LaButti K."/>
            <person name="Schmutz J."/>
            <person name="Larimer F."/>
            <person name="Land M."/>
            <person name="Hauser L."/>
            <person name="Kyrpides N."/>
            <person name="Mikhailova N."/>
            <person name="Dunfield P.F."/>
            <person name="Dedysh S.N."/>
            <person name="Liesack W."/>
            <person name="Saw J.H."/>
            <person name="Alam M."/>
            <person name="Chen Y."/>
            <person name="Murrell J.C."/>
            <person name="Richardson P."/>
        </authorList>
    </citation>
    <scope>NUCLEOTIDE SEQUENCE [LARGE SCALE GENOMIC DNA]</scope>
    <source>
        <strain evidence="4">ATCC 9039 / DSM 1715 / NCIMB 8712</strain>
    </source>
</reference>
<evidence type="ECO:0000256" key="1">
    <source>
        <dbReference type="ARBA" id="ARBA00022729"/>
    </source>
</evidence>
<organism evidence="3 4">
    <name type="scientific">Beijerinckia indica subsp. indica (strain ATCC 9039 / DSM 1715 / NCIMB 8712)</name>
    <dbReference type="NCBI Taxonomy" id="395963"/>
    <lineage>
        <taxon>Bacteria</taxon>
        <taxon>Pseudomonadati</taxon>
        <taxon>Pseudomonadota</taxon>
        <taxon>Alphaproteobacteria</taxon>
        <taxon>Hyphomicrobiales</taxon>
        <taxon>Beijerinckiaceae</taxon>
        <taxon>Beijerinckia</taxon>
    </lineage>
</organism>
<dbReference type="HOGENOM" id="CLU_1011246_0_0_5"/>
<keyword evidence="4" id="KW-1185">Reference proteome</keyword>
<proteinExistence type="predicted"/>
<dbReference type="eggNOG" id="ENOG502ZRD4">
    <property type="taxonomic scope" value="Bacteria"/>
</dbReference>
<name>B2IIP2_BEII9</name>
<evidence type="ECO:0000313" key="3">
    <source>
        <dbReference type="EMBL" id="ACB94735.1"/>
    </source>
</evidence>
<sequence length="304" mass="32654">MIVAIDVSRRRFPHGAVRLVSFLLLALFSIFSCDAMAQSAGQGRARGGFDPSYGSNLSPELAALGGQWDLVREGATTRPNERQTCRLTLSLRPMADQGLLLLLPSSCRKTMPIVASINAWQPMTRHRIDFTDRNGATLMTFFSTADGRFEAVGPDAENYALTEVTLGKPNAPQIDTQAVSSTSLAPNAPEKFAAAATQKATPASIGSIRLADLPGRYAILRDGKDTGCMVTLDRGSVGAGERAILAPACRDHGLVVFDPVSWQLARGRITLTARKGHVTHLDLQPDGTWLKDPSEGKSLSLKKL</sequence>
<evidence type="ECO:0000259" key="2">
    <source>
        <dbReference type="Pfam" id="PF02974"/>
    </source>
</evidence>
<dbReference type="Gene3D" id="2.40.128.10">
    <property type="match status" value="2"/>
</dbReference>
<accession>B2IIP2</accession>
<reference evidence="3 4" key="2">
    <citation type="journal article" date="2010" name="J. Bacteriol.">
        <title>Complete genome sequence of Beijerinckia indica subsp. indica.</title>
        <authorList>
            <person name="Tamas I."/>
            <person name="Dedysh S.N."/>
            <person name="Liesack W."/>
            <person name="Stott M.B."/>
            <person name="Alam M."/>
            <person name="Murrell J.C."/>
            <person name="Dunfield P.F."/>
        </authorList>
    </citation>
    <scope>NUCLEOTIDE SEQUENCE [LARGE SCALE GENOMIC DNA]</scope>
    <source>
        <strain evidence="4">ATCC 9039 / DSM 1715 / NCIMB 8712</strain>
    </source>
</reference>
<dbReference type="InterPro" id="IPR016085">
    <property type="entry name" value="Protease_inh_B-barrel_dom"/>
</dbReference>
<feature type="domain" description="Alkaline proteinase inhibitor/ Outer membrane lipoprotein Omp19" evidence="2">
    <location>
        <begin position="209"/>
        <end position="303"/>
    </location>
</feature>